<proteinExistence type="predicted"/>
<feature type="non-terminal residue" evidence="1">
    <location>
        <position position="1"/>
    </location>
</feature>
<gene>
    <name evidence="1" type="ORF">ONB1V03_LOCUS18396</name>
</gene>
<reference evidence="1" key="1">
    <citation type="submission" date="2020-11" db="EMBL/GenBank/DDBJ databases">
        <authorList>
            <person name="Tran Van P."/>
        </authorList>
    </citation>
    <scope>NUCLEOTIDE SEQUENCE</scope>
</reference>
<dbReference type="EMBL" id="OC940058">
    <property type="protein sequence ID" value="CAD7661836.1"/>
    <property type="molecule type" value="Genomic_DNA"/>
</dbReference>
<dbReference type="AlphaFoldDB" id="A0A7R9QX86"/>
<evidence type="ECO:0000313" key="1">
    <source>
        <dbReference type="EMBL" id="CAD7661836.1"/>
    </source>
</evidence>
<accession>A0A7R9QX86</accession>
<dbReference type="Proteomes" id="UP000728032">
    <property type="component" value="Unassembled WGS sequence"/>
</dbReference>
<sequence>GVCNETDREDVDRNFDSIVVCKMSGGQCVGQSYTRRWCKDNVFNSTTSKLIVKTKHIGLPIVLTSVSEVDPMCTGN</sequence>
<evidence type="ECO:0000313" key="2">
    <source>
        <dbReference type="Proteomes" id="UP000728032"/>
    </source>
</evidence>
<keyword evidence="2" id="KW-1185">Reference proteome</keyword>
<protein>
    <submittedName>
        <fullName evidence="1">Uncharacterized protein</fullName>
    </submittedName>
</protein>
<dbReference type="EMBL" id="CAJPVJ010025233">
    <property type="protein sequence ID" value="CAG2178972.1"/>
    <property type="molecule type" value="Genomic_DNA"/>
</dbReference>
<name>A0A7R9QX86_9ACAR</name>
<organism evidence="1">
    <name type="scientific">Oppiella nova</name>
    <dbReference type="NCBI Taxonomy" id="334625"/>
    <lineage>
        <taxon>Eukaryota</taxon>
        <taxon>Metazoa</taxon>
        <taxon>Ecdysozoa</taxon>
        <taxon>Arthropoda</taxon>
        <taxon>Chelicerata</taxon>
        <taxon>Arachnida</taxon>
        <taxon>Acari</taxon>
        <taxon>Acariformes</taxon>
        <taxon>Sarcoptiformes</taxon>
        <taxon>Oribatida</taxon>
        <taxon>Brachypylina</taxon>
        <taxon>Oppioidea</taxon>
        <taxon>Oppiidae</taxon>
        <taxon>Oppiella</taxon>
    </lineage>
</organism>